<dbReference type="Gene3D" id="6.10.130.10">
    <property type="entry name" value="Ubiquitin-protein ligase E3A, N-terminal zinc-binding domain (AZUL)"/>
    <property type="match status" value="1"/>
</dbReference>
<evidence type="ECO:0000256" key="2">
    <source>
        <dbReference type="ARBA" id="ARBA00012485"/>
    </source>
</evidence>
<evidence type="ECO:0000256" key="4">
    <source>
        <dbReference type="ARBA" id="ARBA00022786"/>
    </source>
</evidence>
<keyword evidence="7" id="KW-0012">Acyltransferase</keyword>
<dbReference type="EMBL" id="JARBJD010000009">
    <property type="protein sequence ID" value="KAK2962818.1"/>
    <property type="molecule type" value="Genomic_DNA"/>
</dbReference>
<dbReference type="Pfam" id="PF00632">
    <property type="entry name" value="HECT"/>
    <property type="match status" value="1"/>
</dbReference>
<dbReference type="PROSITE" id="PS50237">
    <property type="entry name" value="HECT"/>
    <property type="match status" value="1"/>
</dbReference>
<dbReference type="PANTHER" id="PTHR45700">
    <property type="entry name" value="UBIQUITIN-PROTEIN LIGASE E3C"/>
    <property type="match status" value="1"/>
</dbReference>
<gene>
    <name evidence="7" type="ORF">BLNAU_2253</name>
</gene>
<evidence type="ECO:0000256" key="3">
    <source>
        <dbReference type="ARBA" id="ARBA00022679"/>
    </source>
</evidence>
<dbReference type="GO" id="GO:0061630">
    <property type="term" value="F:ubiquitin protein ligase activity"/>
    <property type="evidence" value="ECO:0007669"/>
    <property type="project" value="UniProtKB-EC"/>
</dbReference>
<dbReference type="Gene3D" id="3.90.1750.10">
    <property type="entry name" value="Hect, E3 ligase catalytic domains"/>
    <property type="match status" value="2"/>
</dbReference>
<feature type="domain" description="HECT" evidence="6">
    <location>
        <begin position="418"/>
        <end position="796"/>
    </location>
</feature>
<organism evidence="7 8">
    <name type="scientific">Blattamonas nauphoetae</name>
    <dbReference type="NCBI Taxonomy" id="2049346"/>
    <lineage>
        <taxon>Eukaryota</taxon>
        <taxon>Metamonada</taxon>
        <taxon>Preaxostyla</taxon>
        <taxon>Oxymonadida</taxon>
        <taxon>Blattamonas</taxon>
    </lineage>
</organism>
<evidence type="ECO:0000313" key="7">
    <source>
        <dbReference type="EMBL" id="KAK2962818.1"/>
    </source>
</evidence>
<dbReference type="EC" id="2.3.2.26" evidence="2"/>
<dbReference type="GO" id="GO:0016874">
    <property type="term" value="F:ligase activity"/>
    <property type="evidence" value="ECO:0007669"/>
    <property type="project" value="UniProtKB-KW"/>
</dbReference>
<dbReference type="PANTHER" id="PTHR45700:SF8">
    <property type="entry name" value="HECT-TYPE E3 UBIQUITIN TRANSFERASE"/>
    <property type="match status" value="1"/>
</dbReference>
<keyword evidence="8" id="KW-1185">Reference proteome</keyword>
<dbReference type="Gene3D" id="3.30.2410.10">
    <property type="entry name" value="Hect, E3 ligase catalytic domain"/>
    <property type="match status" value="1"/>
</dbReference>
<dbReference type="SMART" id="SM00119">
    <property type="entry name" value="HECTc"/>
    <property type="match status" value="1"/>
</dbReference>
<dbReference type="InterPro" id="IPR000569">
    <property type="entry name" value="HECT_dom"/>
</dbReference>
<dbReference type="Proteomes" id="UP001281761">
    <property type="component" value="Unassembled WGS sequence"/>
</dbReference>
<comment type="catalytic activity">
    <reaction evidence="1">
        <text>S-ubiquitinyl-[E2 ubiquitin-conjugating enzyme]-L-cysteine + [acceptor protein]-L-lysine = [E2 ubiquitin-conjugating enzyme]-L-cysteine + N(6)-ubiquitinyl-[acceptor protein]-L-lysine.</text>
        <dbReference type="EC" id="2.3.2.26"/>
    </reaction>
</comment>
<dbReference type="Gene3D" id="3.30.2160.10">
    <property type="entry name" value="Hect, E3 ligase catalytic domain"/>
    <property type="match status" value="2"/>
</dbReference>
<feature type="active site" description="Glycyl thioester intermediate" evidence="5">
    <location>
        <position position="764"/>
    </location>
</feature>
<evidence type="ECO:0000259" key="6">
    <source>
        <dbReference type="PROSITE" id="PS50237"/>
    </source>
</evidence>
<evidence type="ECO:0000256" key="1">
    <source>
        <dbReference type="ARBA" id="ARBA00000885"/>
    </source>
</evidence>
<protein>
    <recommendedName>
        <fullName evidence="2">HECT-type E3 ubiquitin transferase</fullName>
        <ecNumber evidence="2">2.3.2.26</ecNumber>
    </recommendedName>
</protein>
<keyword evidence="7" id="KW-0436">Ligase</keyword>
<dbReference type="Pfam" id="PF16558">
    <property type="entry name" value="AZUL"/>
    <property type="match status" value="1"/>
</dbReference>
<dbReference type="InterPro" id="IPR035983">
    <property type="entry name" value="Hect_E3_ubiquitin_ligase"/>
</dbReference>
<sequence length="796" mass="90637">MNQQQKAKIRFNFYYRQMTEGCCNPQCSNPFCSNNKSFVKPTPDKLTATIREQMNKNNFCPVENWIPEIITFQTIPQLLDLCTVTQNTDSLPTIFSTIFCDHLHISQSFRDLPPFRGEQFFRHLLDSSDDDSDILSSFPPAEELLHHFNTIYQYGGELPGLSAAIEAALANLLNTPLELADLINSIPEWTRIVPIASLLLYAFTSRQRPVTELSLIPSLDSDAPRPYLPTNNLSDTNMARILSLSTLVSSLSPENRATLRKYFMRMPNETFVKLLSLLHSYLDSSLSRRQSILNVEAKYVCDFFELLFSALLRIRDLPVSSQFAPPLSVFYSNEVSEMDPIREYKRYRNDEFCFMRYPFLFKPEVKLELFKVSAENQKYEEVMSGGLLNLLMGRNPYLNLHVRRDHVIEDTLIFLQSNSESLHRPLRVHFDGEPGVDEGGVSKEFFSLITEQICNPNYGMFKIINRQENPETSDETEADKPVSPGAGLYWFSSIQSEDTTEYSLIGTLCGLALYNEVIIEPKFPLALFRALLGKRATLGDLEEMSPSSGESLARMFVDGTKDKFFEKAILTRRAEGTLGSYEPPDITEDKEDDDVWANIGLTFSVEQENEFGAMSTIELVPQGGEIPVTKSNKNEYVLEYLKYFTDSSVRIALNEFKRGFTNVVEDLLHILQPEELSIIICGETEFNFKDLRDKTKYDGYDADSPTIQAFWKIVESFSRDEQKKLLKFITSSDRAPAGGLKTVKLVIKKNGGRDSDQLPTAHTCFNVLMLPDYQSESKLRKVLMQAIENAEGFGLM</sequence>
<comment type="caution">
    <text evidence="7">The sequence shown here is derived from an EMBL/GenBank/DDBJ whole genome shotgun (WGS) entry which is preliminary data.</text>
</comment>
<dbReference type="InterPro" id="IPR044611">
    <property type="entry name" value="E3A/B/C-like"/>
</dbReference>
<reference evidence="7 8" key="1">
    <citation type="journal article" date="2022" name="bioRxiv">
        <title>Genomics of Preaxostyla Flagellates Illuminates Evolutionary Transitions and the Path Towards Mitochondrial Loss.</title>
        <authorList>
            <person name="Novak L.V.F."/>
            <person name="Treitli S.C."/>
            <person name="Pyrih J."/>
            <person name="Halakuc P."/>
            <person name="Pipaliya S.V."/>
            <person name="Vacek V."/>
            <person name="Brzon O."/>
            <person name="Soukal P."/>
            <person name="Eme L."/>
            <person name="Dacks J.B."/>
            <person name="Karnkowska A."/>
            <person name="Elias M."/>
            <person name="Hampl V."/>
        </authorList>
    </citation>
    <scope>NUCLEOTIDE SEQUENCE [LARGE SCALE GENOMIC DNA]</scope>
    <source>
        <strain evidence="7">NAU3</strain>
        <tissue evidence="7">Gut</tissue>
    </source>
</reference>
<keyword evidence="4 5" id="KW-0833">Ubl conjugation pathway</keyword>
<dbReference type="CDD" id="cd00078">
    <property type="entry name" value="HECTc"/>
    <property type="match status" value="1"/>
</dbReference>
<proteinExistence type="predicted"/>
<dbReference type="InterPro" id="IPR042556">
    <property type="entry name" value="AZUL_sf"/>
</dbReference>
<accession>A0ABQ9YGC9</accession>
<evidence type="ECO:0000256" key="5">
    <source>
        <dbReference type="PROSITE-ProRule" id="PRU00104"/>
    </source>
</evidence>
<dbReference type="InterPro" id="IPR032353">
    <property type="entry name" value="AZUL"/>
</dbReference>
<dbReference type="SUPFAM" id="SSF56204">
    <property type="entry name" value="Hect, E3 ligase catalytic domain"/>
    <property type="match status" value="1"/>
</dbReference>
<evidence type="ECO:0000313" key="8">
    <source>
        <dbReference type="Proteomes" id="UP001281761"/>
    </source>
</evidence>
<name>A0ABQ9YGC9_9EUKA</name>
<keyword evidence="3 7" id="KW-0808">Transferase</keyword>